<evidence type="ECO:0000256" key="1">
    <source>
        <dbReference type="SAM" id="MobiDB-lite"/>
    </source>
</evidence>
<dbReference type="InterPro" id="IPR021345">
    <property type="entry name" value="DUF2961"/>
</dbReference>
<dbReference type="EMBL" id="JACHIP010000005">
    <property type="protein sequence ID" value="MBB5058867.1"/>
    <property type="molecule type" value="Genomic_DNA"/>
</dbReference>
<dbReference type="Pfam" id="PF11175">
    <property type="entry name" value="DUF2961"/>
    <property type="match status" value="1"/>
</dbReference>
<accession>A0A7W7ZFH9</accession>
<proteinExistence type="predicted"/>
<feature type="chain" id="PRO_5031512622" description="DUF2961 domain-containing protein" evidence="2">
    <location>
        <begin position="26"/>
        <end position="386"/>
    </location>
</feature>
<dbReference type="Proteomes" id="UP000540989">
    <property type="component" value="Unassembled WGS sequence"/>
</dbReference>
<dbReference type="PROSITE" id="PS51257">
    <property type="entry name" value="PROKAR_LIPOPROTEIN"/>
    <property type="match status" value="1"/>
</dbReference>
<feature type="signal peptide" evidence="2">
    <location>
        <begin position="1"/>
        <end position="25"/>
    </location>
</feature>
<gene>
    <name evidence="3" type="ORF">HDF16_003590</name>
</gene>
<dbReference type="Gene3D" id="2.60.120.1390">
    <property type="match status" value="1"/>
</dbReference>
<evidence type="ECO:0000313" key="3">
    <source>
        <dbReference type="EMBL" id="MBB5058867.1"/>
    </source>
</evidence>
<keyword evidence="2" id="KW-0732">Signal</keyword>
<evidence type="ECO:0000256" key="2">
    <source>
        <dbReference type="SAM" id="SignalP"/>
    </source>
</evidence>
<evidence type="ECO:0008006" key="5">
    <source>
        <dbReference type="Google" id="ProtNLM"/>
    </source>
</evidence>
<feature type="region of interest" description="Disordered" evidence="1">
    <location>
        <begin position="367"/>
        <end position="386"/>
    </location>
</feature>
<protein>
    <recommendedName>
        <fullName evidence="5">DUF2961 domain-containing protein</fullName>
    </recommendedName>
</protein>
<comment type="caution">
    <text evidence="3">The sequence shown here is derived from an EMBL/GenBank/DDBJ whole genome shotgun (WGS) entry which is preliminary data.</text>
</comment>
<organism evidence="3 4">
    <name type="scientific">Granulicella aggregans</name>
    <dbReference type="NCBI Taxonomy" id="474949"/>
    <lineage>
        <taxon>Bacteria</taxon>
        <taxon>Pseudomonadati</taxon>
        <taxon>Acidobacteriota</taxon>
        <taxon>Terriglobia</taxon>
        <taxon>Terriglobales</taxon>
        <taxon>Acidobacteriaceae</taxon>
        <taxon>Granulicella</taxon>
    </lineage>
</organism>
<name>A0A7W7ZFH9_9BACT</name>
<reference evidence="3 4" key="1">
    <citation type="submission" date="2020-08" db="EMBL/GenBank/DDBJ databases">
        <title>Genomic Encyclopedia of Type Strains, Phase IV (KMG-V): Genome sequencing to study the core and pangenomes of soil and plant-associated prokaryotes.</title>
        <authorList>
            <person name="Whitman W."/>
        </authorList>
    </citation>
    <scope>NUCLEOTIDE SEQUENCE [LARGE SCALE GENOMIC DNA]</scope>
    <source>
        <strain evidence="3 4">M8UP14</strain>
    </source>
</reference>
<sequence>MSMSRLLATLVTLPALLLTAACANAQTPSVFPDPTHLQTYTLHRSSSREATGANADARTVTPGQTFTILDVDGPGMVSHIWFTLDDWEPYALKRIVLRMYWDGEATPSVETPIGDFFGLGTGTYYHWESMLLSAGNDKALNCYMPMPYARHARITVTNEGKQALRSLYWNIDYRVDAKPLPDDTLYFHAQYRQAQPNAGWTGNWYENGDPIVNYKRNLDGKDNYTWFEAKGRGQFVGVTFSVLQNQDGWWGEGNDMFQVDGDTPSIVGTGGEDYFLGAWSYGGSQDYMLHGAPVVGRELAGERSSMYRFHFDSPIPFTKSIRASMEHGHANHRSDNFYSVAYWYQAEPHAAFPALPDVDQRIPTLQFVGGPGNAKGPYDPNSLHPR</sequence>
<keyword evidence="4" id="KW-1185">Reference proteome</keyword>
<dbReference type="AlphaFoldDB" id="A0A7W7ZFH9"/>
<evidence type="ECO:0000313" key="4">
    <source>
        <dbReference type="Proteomes" id="UP000540989"/>
    </source>
</evidence>
<dbReference type="RefSeq" id="WP_184219370.1">
    <property type="nucleotide sequence ID" value="NZ_JACHIP010000005.1"/>
</dbReference>